<dbReference type="AlphaFoldDB" id="X6NL43"/>
<accession>X6NL43</accession>
<protein>
    <submittedName>
        <fullName evidence="1">Uncharacterized protein</fullName>
    </submittedName>
</protein>
<evidence type="ECO:0000313" key="1">
    <source>
        <dbReference type="EMBL" id="ETO26638.1"/>
    </source>
</evidence>
<dbReference type="EMBL" id="ASPP01007730">
    <property type="protein sequence ID" value="ETO26638.1"/>
    <property type="molecule type" value="Genomic_DNA"/>
</dbReference>
<name>X6NL43_RETFI</name>
<sequence>MGQFQFYMKKICVNELQNETINKRIAQLPENLPKSVLVFDEQGINSKIEECIRQYATLATFPRNWLYFKIVAFNLFQKYVRVGAEKKLSDLMQNKLKWLLDDYRESSSVSSPRSGVIEMVSIVSKVENYPQLFHIFDDCISQMYVFMRQSLTRFSLSD</sequence>
<comment type="caution">
    <text evidence="1">The sequence shown here is derived from an EMBL/GenBank/DDBJ whole genome shotgun (WGS) entry which is preliminary data.</text>
</comment>
<proteinExistence type="predicted"/>
<organism evidence="1 2">
    <name type="scientific">Reticulomyxa filosa</name>
    <dbReference type="NCBI Taxonomy" id="46433"/>
    <lineage>
        <taxon>Eukaryota</taxon>
        <taxon>Sar</taxon>
        <taxon>Rhizaria</taxon>
        <taxon>Retaria</taxon>
        <taxon>Foraminifera</taxon>
        <taxon>Monothalamids</taxon>
        <taxon>Reticulomyxidae</taxon>
        <taxon>Reticulomyxa</taxon>
    </lineage>
</organism>
<gene>
    <name evidence="1" type="ORF">RFI_10497</name>
</gene>
<reference evidence="1 2" key="1">
    <citation type="journal article" date="2013" name="Curr. Biol.">
        <title>The Genome of the Foraminiferan Reticulomyxa filosa.</title>
        <authorList>
            <person name="Glockner G."/>
            <person name="Hulsmann N."/>
            <person name="Schleicher M."/>
            <person name="Noegel A.A."/>
            <person name="Eichinger L."/>
            <person name="Gallinger C."/>
            <person name="Pawlowski J."/>
            <person name="Sierra R."/>
            <person name="Euteneuer U."/>
            <person name="Pillet L."/>
            <person name="Moustafa A."/>
            <person name="Platzer M."/>
            <person name="Groth M."/>
            <person name="Szafranski K."/>
            <person name="Schliwa M."/>
        </authorList>
    </citation>
    <scope>NUCLEOTIDE SEQUENCE [LARGE SCALE GENOMIC DNA]</scope>
</reference>
<evidence type="ECO:0000313" key="2">
    <source>
        <dbReference type="Proteomes" id="UP000023152"/>
    </source>
</evidence>
<keyword evidence="2" id="KW-1185">Reference proteome</keyword>
<dbReference type="Proteomes" id="UP000023152">
    <property type="component" value="Unassembled WGS sequence"/>
</dbReference>